<evidence type="ECO:0000259" key="8">
    <source>
        <dbReference type="PROSITE" id="PS00624"/>
    </source>
</evidence>
<dbReference type="GO" id="GO:0016614">
    <property type="term" value="F:oxidoreductase activity, acting on CH-OH group of donors"/>
    <property type="evidence" value="ECO:0007669"/>
    <property type="project" value="InterPro"/>
</dbReference>
<evidence type="ECO:0000313" key="10">
    <source>
        <dbReference type="Proteomes" id="UP000323142"/>
    </source>
</evidence>
<feature type="domain" description="Glucose-methanol-choline oxidoreductase N-terminal" evidence="7">
    <location>
        <begin position="81"/>
        <end position="104"/>
    </location>
</feature>
<organism evidence="9 10">
    <name type="scientific">Salinarimonas soli</name>
    <dbReference type="NCBI Taxonomy" id="1638099"/>
    <lineage>
        <taxon>Bacteria</taxon>
        <taxon>Pseudomonadati</taxon>
        <taxon>Pseudomonadota</taxon>
        <taxon>Alphaproteobacteria</taxon>
        <taxon>Hyphomicrobiales</taxon>
        <taxon>Salinarimonadaceae</taxon>
        <taxon>Salinarimonas</taxon>
    </lineage>
</organism>
<proteinExistence type="inferred from homology"/>
<dbReference type="RefSeq" id="WP_149819460.1">
    <property type="nucleotide sequence ID" value="NZ_VUOA01000028.1"/>
</dbReference>
<evidence type="ECO:0000256" key="3">
    <source>
        <dbReference type="ARBA" id="ARBA00022630"/>
    </source>
</evidence>
<keyword evidence="10" id="KW-1185">Reference proteome</keyword>
<dbReference type="AlphaFoldDB" id="A0A5B2VD78"/>
<dbReference type="Gene3D" id="3.30.410.40">
    <property type="match status" value="1"/>
</dbReference>
<dbReference type="SUPFAM" id="SSF51905">
    <property type="entry name" value="FAD/NAD(P)-binding domain"/>
    <property type="match status" value="1"/>
</dbReference>
<dbReference type="PROSITE" id="PS00624">
    <property type="entry name" value="GMC_OXRED_2"/>
    <property type="match status" value="1"/>
</dbReference>
<dbReference type="PROSITE" id="PS51257">
    <property type="entry name" value="PROKAR_LIPOPROTEIN"/>
    <property type="match status" value="1"/>
</dbReference>
<feature type="binding site" evidence="5">
    <location>
        <position position="83"/>
    </location>
    <ligand>
        <name>FAD</name>
        <dbReference type="ChEBI" id="CHEBI:57692"/>
    </ligand>
</feature>
<dbReference type="Pfam" id="PF05199">
    <property type="entry name" value="GMC_oxred_C"/>
    <property type="match status" value="1"/>
</dbReference>
<dbReference type="OrthoDB" id="9785276at2"/>
<dbReference type="InterPro" id="IPR036188">
    <property type="entry name" value="FAD/NAD-bd_sf"/>
</dbReference>
<evidence type="ECO:0000256" key="5">
    <source>
        <dbReference type="PIRSR" id="PIRSR000137-2"/>
    </source>
</evidence>
<dbReference type="Gene3D" id="3.50.50.60">
    <property type="entry name" value="FAD/NAD(P)-binding domain"/>
    <property type="match status" value="1"/>
</dbReference>
<dbReference type="EMBL" id="VUOA01000028">
    <property type="protein sequence ID" value="KAA2236289.1"/>
    <property type="molecule type" value="Genomic_DNA"/>
</dbReference>
<evidence type="ECO:0000313" key="9">
    <source>
        <dbReference type="EMBL" id="KAA2236289.1"/>
    </source>
</evidence>
<comment type="similarity">
    <text evidence="2 6">Belongs to the GMC oxidoreductase family.</text>
</comment>
<dbReference type="PANTHER" id="PTHR11552">
    <property type="entry name" value="GLUCOSE-METHANOL-CHOLINE GMC OXIDOREDUCTASE"/>
    <property type="match status" value="1"/>
</dbReference>
<dbReference type="Pfam" id="PF00732">
    <property type="entry name" value="GMC_oxred_N"/>
    <property type="match status" value="1"/>
</dbReference>
<keyword evidence="3 6" id="KW-0285">Flavoprotein</keyword>
<dbReference type="PIRSF" id="PIRSF000137">
    <property type="entry name" value="Alcohol_oxidase"/>
    <property type="match status" value="1"/>
</dbReference>
<dbReference type="GO" id="GO:0050660">
    <property type="term" value="F:flavin adenine dinucleotide binding"/>
    <property type="evidence" value="ECO:0007669"/>
    <property type="project" value="InterPro"/>
</dbReference>
<sequence length="555" mass="60172">MTERFDHIVVGGGSAGCVAAARLVASGARVLLLEGGHSHRHPLLDMPPGIFKMINGSKFMRYHKTVPQEHLDGRQHDIPQANVLGGGSSVNAQVYMRGRSSDYDAWHEVLRGDNAYPGWRWADVLPHFRAMEGNNRLNNDLHGADGPLLVSDPGHINDFSRWFIQAVQALGEPYNHDFNGPAQRGVGFYQFMNRRGKRSSAAYAFIAPLDGDPRFTLRLNARVRRIDIENGRAVGVTYRDKAGVERRARTDGEVIVAAGSLVTPQLMMLSGVGPADELRRHGIPCLADLPGVGQNLVDHPEVPIIAMANGRHGYYKQGVGWRMLLNGLHFKLFGSGPILSAGVEAGAFVNPTDPGAEPTIQAFCVPIVYLDRDTLTLVKDTYGLTVTTVVVKPKSRGSVRLASANPDDMPLVSPNLLSHPDDARAMIDGQRFFLRAFQTSPLKERIGSIAIPSPDDLSDEALMRHCKRFVKTNYHPAGTCRMGAADDPLAVLDSQLRVRGVEGLRVCDLSAMPDINAGNTNAPAMMMGSRCAAFVAEGAGLRAAPEHDLPVARAG</sequence>
<feature type="binding site" evidence="5">
    <location>
        <begin position="91"/>
        <end position="94"/>
    </location>
    <ligand>
        <name>FAD</name>
        <dbReference type="ChEBI" id="CHEBI:57692"/>
    </ligand>
</feature>
<feature type="binding site" evidence="5">
    <location>
        <position position="223"/>
    </location>
    <ligand>
        <name>FAD</name>
        <dbReference type="ChEBI" id="CHEBI:57692"/>
    </ligand>
</feature>
<evidence type="ECO:0000256" key="2">
    <source>
        <dbReference type="ARBA" id="ARBA00010790"/>
    </source>
</evidence>
<evidence type="ECO:0000256" key="6">
    <source>
        <dbReference type="RuleBase" id="RU003968"/>
    </source>
</evidence>
<dbReference type="SUPFAM" id="SSF54373">
    <property type="entry name" value="FAD-linked reductases, C-terminal domain"/>
    <property type="match status" value="1"/>
</dbReference>
<comment type="caution">
    <text evidence="9">The sequence shown here is derived from an EMBL/GenBank/DDBJ whole genome shotgun (WGS) entry which is preliminary data.</text>
</comment>
<evidence type="ECO:0000256" key="1">
    <source>
        <dbReference type="ARBA" id="ARBA00001974"/>
    </source>
</evidence>
<dbReference type="InterPro" id="IPR007867">
    <property type="entry name" value="GMC_OxRtase_C"/>
</dbReference>
<keyword evidence="4 5" id="KW-0274">FAD</keyword>
<accession>A0A5B2VD78</accession>
<reference evidence="9 10" key="1">
    <citation type="submission" date="2019-09" db="EMBL/GenBank/DDBJ databases">
        <title>Salinarimonas rosea gen. nov., sp. nov., a new member of the a-2 subgroup of the Proteobacteria.</title>
        <authorList>
            <person name="Liu J."/>
        </authorList>
    </citation>
    <scope>NUCLEOTIDE SEQUENCE [LARGE SCALE GENOMIC DNA]</scope>
    <source>
        <strain evidence="9 10">BN140002</strain>
    </source>
</reference>
<dbReference type="PROSITE" id="PS00623">
    <property type="entry name" value="GMC_OXRED_1"/>
    <property type="match status" value="1"/>
</dbReference>
<dbReference type="InterPro" id="IPR000172">
    <property type="entry name" value="GMC_OxRdtase_N"/>
</dbReference>
<dbReference type="PANTHER" id="PTHR11552:SF147">
    <property type="entry name" value="CHOLINE DEHYDROGENASE, MITOCHONDRIAL"/>
    <property type="match status" value="1"/>
</dbReference>
<gene>
    <name evidence="9" type="ORF">F0L46_16430</name>
</gene>
<comment type="cofactor">
    <cofactor evidence="1 5">
        <name>FAD</name>
        <dbReference type="ChEBI" id="CHEBI:57692"/>
    </cofactor>
</comment>
<name>A0A5B2VD78_9HYPH</name>
<feature type="domain" description="Glucose-methanol-choline oxidoreductase N-terminal" evidence="8">
    <location>
        <begin position="259"/>
        <end position="273"/>
    </location>
</feature>
<dbReference type="InterPro" id="IPR012132">
    <property type="entry name" value="GMC_OxRdtase"/>
</dbReference>
<dbReference type="Proteomes" id="UP000323142">
    <property type="component" value="Unassembled WGS sequence"/>
</dbReference>
<evidence type="ECO:0000256" key="4">
    <source>
        <dbReference type="ARBA" id="ARBA00022827"/>
    </source>
</evidence>
<evidence type="ECO:0000259" key="7">
    <source>
        <dbReference type="PROSITE" id="PS00623"/>
    </source>
</evidence>
<protein>
    <submittedName>
        <fullName evidence="9">GMC family oxidoreductase</fullName>
    </submittedName>
</protein>
<reference evidence="9 10" key="2">
    <citation type="submission" date="2019-09" db="EMBL/GenBank/DDBJ databases">
        <authorList>
            <person name="Jin C."/>
        </authorList>
    </citation>
    <scope>NUCLEOTIDE SEQUENCE [LARGE SCALE GENOMIC DNA]</scope>
    <source>
        <strain evidence="9 10">BN140002</strain>
    </source>
</reference>